<sequence>MANTRRGLLDRWRGIEEEDDDVTASTDPAKQRRFRQLKEDWFSDAFNYLIYLPKDNHIWCGSWDLMGPLLETFYNYFKDERHDSPLKLLWKRLSEEMQQCTQCICQHHQAQEMYNTEYESICIGPLLGVLLNLDEDRVTRHLKEINSKIARGEYNPQHDNSQVVSVMFEVFMFPILLDDQSLVLEFQNFIEGVDDCHELTLAGHQQYPGVYALLFFKSRRVRSIGFRLAGHVGKLRRAAELEPLQPLLKRCIGFLEMEVVPAATETLRPRMQLDRITVWLGIKALLGFLEPSAFEEGILERYPVFLSIVLNHISDDSLEFSHASLEALQDGEHEKQRRHFLYFLLHQVTVSSNFSILMRKKACQIALCIIHRGYKMNPPCPPFECAHMGPSLVSSLKDSSLHSSLRQPALDLIQTIIVSDTAALVSTVLNCHMPPHSGRSMCIQFNDEDEDEGLRFAHDVKEMDTSWDEFSAQSKIASREYHFWMCMPMLWLDVLVEIDPSVLPITFSKAVLWSLSRLSIVEAQNSIETGLPIRNWLTTCAADISDLLGWKLPSGSDDVGDGKKPKNSVKVTTICTPLIRVLKRLAVHFVVRMDQGELRKRWTWEPRMGESLILLLVDPDDNARQVGRRILEQVSNTRGLVSGLQFLCSCSSSLSAVFSGLRHALKL</sequence>
<evidence type="ECO:0000313" key="2">
    <source>
        <dbReference type="EMBL" id="KAK2965466.1"/>
    </source>
</evidence>
<dbReference type="EMBL" id="JAVXUO010003219">
    <property type="protein sequence ID" value="KAK2965466.1"/>
    <property type="molecule type" value="Genomic_DNA"/>
</dbReference>
<feature type="domain" description="Helicase Sen1 N-terminal" evidence="1">
    <location>
        <begin position="89"/>
        <end position="317"/>
    </location>
</feature>
<protein>
    <recommendedName>
        <fullName evidence="1">Helicase Sen1 N-terminal domain-containing protein</fullName>
    </recommendedName>
</protein>
<proteinExistence type="predicted"/>
<evidence type="ECO:0000259" key="1">
    <source>
        <dbReference type="Pfam" id="PF12726"/>
    </source>
</evidence>
<evidence type="ECO:0000313" key="3">
    <source>
        <dbReference type="Proteomes" id="UP001187471"/>
    </source>
</evidence>
<dbReference type="Proteomes" id="UP001187471">
    <property type="component" value="Unassembled WGS sequence"/>
</dbReference>
<dbReference type="AlphaFoldDB" id="A0AA88QIR2"/>
<name>A0AA88QIR2_9ASTE</name>
<dbReference type="Pfam" id="PF12726">
    <property type="entry name" value="SEN1_N"/>
    <property type="match status" value="1"/>
</dbReference>
<reference evidence="2" key="1">
    <citation type="submission" date="2022-12" db="EMBL/GenBank/DDBJ databases">
        <title>Draft genome assemblies for two species of Escallonia (Escalloniales).</title>
        <authorList>
            <person name="Chanderbali A."/>
            <person name="Dervinis C."/>
            <person name="Anghel I."/>
            <person name="Soltis D."/>
            <person name="Soltis P."/>
            <person name="Zapata F."/>
        </authorList>
    </citation>
    <scope>NUCLEOTIDE SEQUENCE</scope>
    <source>
        <strain evidence="2">UCBG92.1500</strain>
        <tissue evidence="2">Leaf</tissue>
    </source>
</reference>
<gene>
    <name evidence="2" type="ORF">RJ640_008260</name>
</gene>
<keyword evidence="3" id="KW-1185">Reference proteome</keyword>
<dbReference type="InterPro" id="IPR024481">
    <property type="entry name" value="Helicase_Sen1_N"/>
</dbReference>
<accession>A0AA88QIR2</accession>
<organism evidence="2 3">
    <name type="scientific">Escallonia rubra</name>
    <dbReference type="NCBI Taxonomy" id="112253"/>
    <lineage>
        <taxon>Eukaryota</taxon>
        <taxon>Viridiplantae</taxon>
        <taxon>Streptophyta</taxon>
        <taxon>Embryophyta</taxon>
        <taxon>Tracheophyta</taxon>
        <taxon>Spermatophyta</taxon>
        <taxon>Magnoliopsida</taxon>
        <taxon>eudicotyledons</taxon>
        <taxon>Gunneridae</taxon>
        <taxon>Pentapetalae</taxon>
        <taxon>asterids</taxon>
        <taxon>campanulids</taxon>
        <taxon>Escalloniales</taxon>
        <taxon>Escalloniaceae</taxon>
        <taxon>Escallonia</taxon>
    </lineage>
</organism>
<comment type="caution">
    <text evidence="2">The sequence shown here is derived from an EMBL/GenBank/DDBJ whole genome shotgun (WGS) entry which is preliminary data.</text>
</comment>
<feature type="non-terminal residue" evidence="2">
    <location>
        <position position="1"/>
    </location>
</feature>